<dbReference type="RefSeq" id="WP_211535620.1">
    <property type="nucleotide sequence ID" value="NZ_JAGSSV010000004.1"/>
</dbReference>
<protein>
    <submittedName>
        <fullName evidence="1">Pleiotropic regulatory protein RsmS</fullName>
    </submittedName>
</protein>
<gene>
    <name evidence="1" type="primary">rsmS</name>
    <name evidence="1" type="ORF">J9B83_04880</name>
</gene>
<keyword evidence="2" id="KW-1185">Reference proteome</keyword>
<comment type="caution">
    <text evidence="1">The sequence shown here is derived from an EMBL/GenBank/DDBJ whole genome shotgun (WGS) entry which is preliminary data.</text>
</comment>
<dbReference type="Pfam" id="PF10689">
    <property type="entry name" value="DUF2496"/>
    <property type="match status" value="1"/>
</dbReference>
<dbReference type="Proteomes" id="UP000679722">
    <property type="component" value="Unassembled WGS sequence"/>
</dbReference>
<reference evidence="2" key="1">
    <citation type="submission" date="2023-07" db="EMBL/GenBank/DDBJ databases">
        <title>Marinomonas vulgaris A79, complete genome.</title>
        <authorList>
            <person name="Ying J.-J."/>
        </authorList>
    </citation>
    <scope>NUCLEOTIDE SEQUENCE [LARGE SCALE GENOMIC DNA]</scope>
    <source>
        <strain evidence="2">A79</strain>
    </source>
</reference>
<accession>A0ABS5H9A0</accession>
<dbReference type="InterPro" id="IPR019630">
    <property type="entry name" value="DUF2496_YbaM-rel"/>
</dbReference>
<dbReference type="EMBL" id="JAGSSV010000004">
    <property type="protein sequence ID" value="MBR7888271.1"/>
    <property type="molecule type" value="Genomic_DNA"/>
</dbReference>
<sequence length="54" mass="5992">MSLDQAPEHIKLAVDLIELLEENNIAPSVAVDALTIVLRDFQQKLESIDSDDSK</sequence>
<proteinExistence type="predicted"/>
<evidence type="ECO:0000313" key="2">
    <source>
        <dbReference type="Proteomes" id="UP000679722"/>
    </source>
</evidence>
<dbReference type="NCBIfam" id="NF008266">
    <property type="entry name" value="PRK11038.1"/>
    <property type="match status" value="1"/>
</dbReference>
<organism evidence="1 2">
    <name type="scientific">Marinomonas vulgaris</name>
    <dbReference type="NCBI Taxonomy" id="2823372"/>
    <lineage>
        <taxon>Bacteria</taxon>
        <taxon>Pseudomonadati</taxon>
        <taxon>Pseudomonadota</taxon>
        <taxon>Gammaproteobacteria</taxon>
        <taxon>Oceanospirillales</taxon>
        <taxon>Oceanospirillaceae</taxon>
        <taxon>Marinomonas</taxon>
    </lineage>
</organism>
<name>A0ABS5H9A0_9GAMM</name>
<evidence type="ECO:0000313" key="1">
    <source>
        <dbReference type="EMBL" id="MBR7888271.1"/>
    </source>
</evidence>